<comment type="caution">
    <text evidence="4">The sequence shown here is derived from an EMBL/GenBank/DDBJ whole genome shotgun (WGS) entry which is preliminary data.</text>
</comment>
<dbReference type="Proteomes" id="UP000007123">
    <property type="component" value="Unassembled WGS sequence"/>
</dbReference>
<dbReference type="PATRIC" id="fig|1156935.5.peg.144"/>
<dbReference type="InterPro" id="IPR029058">
    <property type="entry name" value="AB_hydrolase_fold"/>
</dbReference>
<dbReference type="Gene3D" id="3.40.50.1820">
    <property type="entry name" value="alpha/beta hydrolase"/>
    <property type="match status" value="1"/>
</dbReference>
<dbReference type="PANTHER" id="PTHR43798:SF31">
    <property type="entry name" value="AB HYDROLASE SUPERFAMILY PROTEIN YCLE"/>
    <property type="match status" value="1"/>
</dbReference>
<dbReference type="STRING" id="1156935.QWE_00725"/>
<protein>
    <submittedName>
        <fullName evidence="4">Arylester hydrolase</fullName>
    </submittedName>
</protein>
<dbReference type="eggNOG" id="COG2267">
    <property type="taxonomic scope" value="Bacteria"/>
</dbReference>
<evidence type="ECO:0000256" key="2">
    <source>
        <dbReference type="SAM" id="SignalP"/>
    </source>
</evidence>
<evidence type="ECO:0000259" key="3">
    <source>
        <dbReference type="Pfam" id="PF00561"/>
    </source>
</evidence>
<dbReference type="AlphaFoldDB" id="K2QKD3"/>
<evidence type="ECO:0000313" key="5">
    <source>
        <dbReference type="Proteomes" id="UP000007123"/>
    </source>
</evidence>
<accession>K2QKD3</accession>
<organism evidence="4 5">
    <name type="scientific">Agrobacterium albertimagni AOL15</name>
    <dbReference type="NCBI Taxonomy" id="1156935"/>
    <lineage>
        <taxon>Bacteria</taxon>
        <taxon>Pseudomonadati</taxon>
        <taxon>Pseudomonadota</taxon>
        <taxon>Alphaproteobacteria</taxon>
        <taxon>Hyphomicrobiales</taxon>
        <taxon>Rhizobiaceae</taxon>
        <taxon>Rhizobium/Agrobacterium group</taxon>
        <taxon>Agrobacterium</taxon>
    </lineage>
</organism>
<gene>
    <name evidence="4" type="ORF">QWE_00725</name>
</gene>
<dbReference type="InterPro" id="IPR000073">
    <property type="entry name" value="AB_hydrolase_1"/>
</dbReference>
<feature type="signal peptide" evidence="2">
    <location>
        <begin position="1"/>
        <end position="19"/>
    </location>
</feature>
<dbReference type="InterPro" id="IPR050266">
    <property type="entry name" value="AB_hydrolase_sf"/>
</dbReference>
<dbReference type="PANTHER" id="PTHR43798">
    <property type="entry name" value="MONOACYLGLYCEROL LIPASE"/>
    <property type="match status" value="1"/>
</dbReference>
<sequence>MSGCLVVVSVMFASVAAKAAENNYSLVSPDGVEIAVQEFGNPAGPPIIFIHGLLGSHGNWESQVKSAELSRFRLITFDLRGHGLSGKPDEGAAYGNARRWADDLHTVVKATQVKSPVLVGWSLGGAVMTNYVATYGDDHLGGLLYVAGVVELSPQLMTAHPDVYGGLASEDAVVRLEATRKFLALCFARQPDEATFDRLLSNAALSSSTMVRHTPSMPVLAAGALPRVKVPVVMLYGEKDALVMANASIERATTLNPAIDTMIYTDSGHAPFLEEAERFNLDLVEFRDSIPVR</sequence>
<evidence type="ECO:0000313" key="4">
    <source>
        <dbReference type="EMBL" id="EKF61681.1"/>
    </source>
</evidence>
<proteinExistence type="predicted"/>
<feature type="domain" description="AB hydrolase-1" evidence="3">
    <location>
        <begin position="45"/>
        <end position="276"/>
    </location>
</feature>
<reference evidence="4 5" key="1">
    <citation type="journal article" date="2012" name="J. Bacteriol.">
        <title>Draft Genome Sequence of Agrobacterium albertimagni Strain AOL15.</title>
        <authorList>
            <person name="Trimble W.L."/>
            <person name="Phung le T."/>
            <person name="Meyer F."/>
            <person name="Gilbert J.A."/>
            <person name="Silver S."/>
        </authorList>
    </citation>
    <scope>NUCLEOTIDE SEQUENCE [LARGE SCALE GENOMIC DNA]</scope>
    <source>
        <strain evidence="4 5">AOL15</strain>
    </source>
</reference>
<dbReference type="SUPFAM" id="SSF53474">
    <property type="entry name" value="alpha/beta-Hydrolases"/>
    <property type="match status" value="1"/>
</dbReference>
<dbReference type="EMBL" id="ALJF01000001">
    <property type="protein sequence ID" value="EKF61681.1"/>
    <property type="molecule type" value="Genomic_DNA"/>
</dbReference>
<dbReference type="GO" id="GO:0016787">
    <property type="term" value="F:hydrolase activity"/>
    <property type="evidence" value="ECO:0007669"/>
    <property type="project" value="UniProtKB-KW"/>
</dbReference>
<keyword evidence="2" id="KW-0732">Signal</keyword>
<dbReference type="PRINTS" id="PR00111">
    <property type="entry name" value="ABHYDROLASE"/>
</dbReference>
<dbReference type="Pfam" id="PF00561">
    <property type="entry name" value="Abhydrolase_1"/>
    <property type="match status" value="1"/>
</dbReference>
<feature type="chain" id="PRO_5003863282" evidence="2">
    <location>
        <begin position="20"/>
        <end position="293"/>
    </location>
</feature>
<name>K2QKD3_9HYPH</name>
<evidence type="ECO:0000256" key="1">
    <source>
        <dbReference type="ARBA" id="ARBA00022801"/>
    </source>
</evidence>
<dbReference type="GO" id="GO:0016020">
    <property type="term" value="C:membrane"/>
    <property type="evidence" value="ECO:0007669"/>
    <property type="project" value="TreeGrafter"/>
</dbReference>
<dbReference type="OrthoDB" id="9804723at2"/>
<keyword evidence="5" id="KW-1185">Reference proteome</keyword>
<keyword evidence="1 4" id="KW-0378">Hydrolase</keyword>